<dbReference type="Pfam" id="PF12911">
    <property type="entry name" value="OppC_N"/>
    <property type="match status" value="1"/>
</dbReference>
<sequence>MHKKKNNGMFRIVCRRMFRNKLATFGLIIFVIEVILAILAPYISAFPYDEMDLTAMYQSPNAVHWFGTDSMGRDMFSRILYGARFSLIIGIGAMLLCMLIGIVLGALTGYIGKLFDDILMRFLDIIQAIPSMLLMIVVAAAAGNSVPIIIAVIGISGSPAYVRLFRALVLKVRNQEYIEASRSINCNPVRIVVSHIIPNAISPMLVNLTLGVANSILAAASLSFIGLGVQAPNPEWGALLSAGRQNMMEYPYLVIFPGLAIMITVFALNIFGDSLRDALDPKLNN</sequence>
<keyword evidence="4 7" id="KW-0812">Transmembrane</keyword>
<accession>A0ABY5VCJ1</accession>
<dbReference type="InterPro" id="IPR000515">
    <property type="entry name" value="MetI-like"/>
</dbReference>
<dbReference type="Pfam" id="PF00528">
    <property type="entry name" value="BPD_transp_1"/>
    <property type="match status" value="1"/>
</dbReference>
<keyword evidence="3" id="KW-1003">Cell membrane</keyword>
<evidence type="ECO:0000256" key="6">
    <source>
        <dbReference type="ARBA" id="ARBA00023136"/>
    </source>
</evidence>
<keyword evidence="5 7" id="KW-1133">Transmembrane helix</keyword>
<organism evidence="9 10">
    <name type="scientific">Ruminococcus gauvreauii</name>
    <dbReference type="NCBI Taxonomy" id="438033"/>
    <lineage>
        <taxon>Bacteria</taxon>
        <taxon>Bacillati</taxon>
        <taxon>Bacillota</taxon>
        <taxon>Clostridia</taxon>
        <taxon>Eubacteriales</taxon>
        <taxon>Oscillospiraceae</taxon>
        <taxon>Ruminococcus</taxon>
    </lineage>
</organism>
<dbReference type="InterPro" id="IPR050366">
    <property type="entry name" value="BP-dependent_transpt_permease"/>
</dbReference>
<comment type="similarity">
    <text evidence="7">Belongs to the binding-protein-dependent transport system permease family.</text>
</comment>
<dbReference type="InterPro" id="IPR025966">
    <property type="entry name" value="OppC_N"/>
</dbReference>
<keyword evidence="10" id="KW-1185">Reference proteome</keyword>
<dbReference type="Gene3D" id="1.10.3720.10">
    <property type="entry name" value="MetI-like"/>
    <property type="match status" value="1"/>
</dbReference>
<protein>
    <submittedName>
        <fullName evidence="9">ABC transporter permease</fullName>
    </submittedName>
</protein>
<keyword evidence="2 7" id="KW-0813">Transport</keyword>
<feature type="transmembrane region" description="Helical" evidence="7">
    <location>
        <begin position="122"/>
        <end position="142"/>
    </location>
</feature>
<dbReference type="RefSeq" id="WP_044983369.1">
    <property type="nucleotide sequence ID" value="NZ_CABLBR010000021.1"/>
</dbReference>
<feature type="domain" description="ABC transmembrane type-1" evidence="8">
    <location>
        <begin position="83"/>
        <end position="272"/>
    </location>
</feature>
<dbReference type="PANTHER" id="PTHR43386:SF1">
    <property type="entry name" value="D,D-DIPEPTIDE TRANSPORT SYSTEM PERMEASE PROTEIN DDPC-RELATED"/>
    <property type="match status" value="1"/>
</dbReference>
<feature type="transmembrane region" description="Helical" evidence="7">
    <location>
        <begin position="148"/>
        <end position="165"/>
    </location>
</feature>
<evidence type="ECO:0000256" key="3">
    <source>
        <dbReference type="ARBA" id="ARBA00022475"/>
    </source>
</evidence>
<evidence type="ECO:0000313" key="10">
    <source>
        <dbReference type="Proteomes" id="UP001060164"/>
    </source>
</evidence>
<evidence type="ECO:0000256" key="2">
    <source>
        <dbReference type="ARBA" id="ARBA00022448"/>
    </source>
</evidence>
<name>A0ABY5VCJ1_9FIRM</name>
<dbReference type="EMBL" id="CP102290">
    <property type="protein sequence ID" value="UWP58229.1"/>
    <property type="molecule type" value="Genomic_DNA"/>
</dbReference>
<dbReference type="PANTHER" id="PTHR43386">
    <property type="entry name" value="OLIGOPEPTIDE TRANSPORT SYSTEM PERMEASE PROTEIN APPC"/>
    <property type="match status" value="1"/>
</dbReference>
<gene>
    <name evidence="9" type="ORF">NQ502_12670</name>
</gene>
<feature type="transmembrane region" description="Helical" evidence="7">
    <location>
        <begin position="205"/>
        <end position="230"/>
    </location>
</feature>
<evidence type="ECO:0000313" key="9">
    <source>
        <dbReference type="EMBL" id="UWP58229.1"/>
    </source>
</evidence>
<dbReference type="InterPro" id="IPR035906">
    <property type="entry name" value="MetI-like_sf"/>
</dbReference>
<proteinExistence type="inferred from homology"/>
<comment type="subcellular location">
    <subcellularLocation>
        <location evidence="1 7">Cell membrane</location>
        <topology evidence="1 7">Multi-pass membrane protein</topology>
    </subcellularLocation>
</comment>
<evidence type="ECO:0000256" key="1">
    <source>
        <dbReference type="ARBA" id="ARBA00004651"/>
    </source>
</evidence>
<keyword evidence="6 7" id="KW-0472">Membrane</keyword>
<dbReference type="CDD" id="cd06261">
    <property type="entry name" value="TM_PBP2"/>
    <property type="match status" value="1"/>
</dbReference>
<evidence type="ECO:0000256" key="7">
    <source>
        <dbReference type="RuleBase" id="RU363032"/>
    </source>
</evidence>
<dbReference type="SUPFAM" id="SSF161098">
    <property type="entry name" value="MetI-like"/>
    <property type="match status" value="1"/>
</dbReference>
<evidence type="ECO:0000256" key="4">
    <source>
        <dbReference type="ARBA" id="ARBA00022692"/>
    </source>
</evidence>
<feature type="transmembrane region" description="Helical" evidence="7">
    <location>
        <begin position="250"/>
        <end position="272"/>
    </location>
</feature>
<reference evidence="9" key="1">
    <citation type="journal article" date="2022" name="Cell">
        <title>Design, construction, and in vivo augmentation of a complex gut microbiome.</title>
        <authorList>
            <person name="Cheng A.G."/>
            <person name="Ho P.Y."/>
            <person name="Aranda-Diaz A."/>
            <person name="Jain S."/>
            <person name="Yu F.B."/>
            <person name="Meng X."/>
            <person name="Wang M."/>
            <person name="Iakiviak M."/>
            <person name="Nagashima K."/>
            <person name="Zhao A."/>
            <person name="Murugkar P."/>
            <person name="Patil A."/>
            <person name="Atabakhsh K."/>
            <person name="Weakley A."/>
            <person name="Yan J."/>
            <person name="Brumbaugh A.R."/>
            <person name="Higginbottom S."/>
            <person name="Dimas A."/>
            <person name="Shiver A.L."/>
            <person name="Deutschbauer A."/>
            <person name="Neff N."/>
            <person name="Sonnenburg J.L."/>
            <person name="Huang K.C."/>
            <person name="Fischbach M.A."/>
        </authorList>
    </citation>
    <scope>NUCLEOTIDE SEQUENCE</scope>
    <source>
        <strain evidence="9">DSM 19829</strain>
    </source>
</reference>
<dbReference type="PROSITE" id="PS50928">
    <property type="entry name" value="ABC_TM1"/>
    <property type="match status" value="1"/>
</dbReference>
<evidence type="ECO:0000259" key="8">
    <source>
        <dbReference type="PROSITE" id="PS50928"/>
    </source>
</evidence>
<feature type="transmembrane region" description="Helical" evidence="7">
    <location>
        <begin position="21"/>
        <end position="43"/>
    </location>
</feature>
<feature type="transmembrane region" description="Helical" evidence="7">
    <location>
        <begin position="85"/>
        <end position="110"/>
    </location>
</feature>
<evidence type="ECO:0000256" key="5">
    <source>
        <dbReference type="ARBA" id="ARBA00022989"/>
    </source>
</evidence>
<dbReference type="Proteomes" id="UP001060164">
    <property type="component" value="Chromosome"/>
</dbReference>